<dbReference type="EC" id="5.1.3.13" evidence="2"/>
<dbReference type="RefSeq" id="WP_349296615.1">
    <property type="nucleotide sequence ID" value="NZ_JBEDNQ010000001.1"/>
</dbReference>
<evidence type="ECO:0000313" key="3">
    <source>
        <dbReference type="Proteomes" id="UP001494902"/>
    </source>
</evidence>
<dbReference type="CDD" id="cd00438">
    <property type="entry name" value="cupin_RmlC"/>
    <property type="match status" value="1"/>
</dbReference>
<sequence length="210" mass="22021">MRAVPLPIDGAWLFEPTTFADDRGTFTVPFQAAAFAGALGYDLPVAQVNHSVSQAGVIRGVHFADVPPGQAKYLHVAAGAIRDVVVDIRVGSPTFGRHTVVDLDAAAPRAVFLAEGLGHAFQALTDGTVVGYLCSTPYDPSREHGIHPLDPELALPWRDDLAPVLSPKDTVAPGLADAVDQGLLPTHRACAEHYTRLRAGSPRHAAGAGG</sequence>
<dbReference type="Gene3D" id="2.60.120.10">
    <property type="entry name" value="Jelly Rolls"/>
    <property type="match status" value="1"/>
</dbReference>
<dbReference type="Proteomes" id="UP001494902">
    <property type="component" value="Unassembled WGS sequence"/>
</dbReference>
<dbReference type="EMBL" id="JBEDNQ010000001">
    <property type="protein sequence ID" value="MEQ3549542.1"/>
    <property type="molecule type" value="Genomic_DNA"/>
</dbReference>
<proteinExistence type="inferred from homology"/>
<organism evidence="2 3">
    <name type="scientific">Pseudonocardia nematodicida</name>
    <dbReference type="NCBI Taxonomy" id="1206997"/>
    <lineage>
        <taxon>Bacteria</taxon>
        <taxon>Bacillati</taxon>
        <taxon>Actinomycetota</taxon>
        <taxon>Actinomycetes</taxon>
        <taxon>Pseudonocardiales</taxon>
        <taxon>Pseudonocardiaceae</taxon>
        <taxon>Pseudonocardia</taxon>
    </lineage>
</organism>
<keyword evidence="2" id="KW-0413">Isomerase</keyword>
<dbReference type="InterPro" id="IPR014710">
    <property type="entry name" value="RmlC-like_jellyroll"/>
</dbReference>
<dbReference type="InterPro" id="IPR011051">
    <property type="entry name" value="RmlC_Cupin_sf"/>
</dbReference>
<gene>
    <name evidence="2" type="primary">rfbC</name>
    <name evidence="2" type="ORF">WIS52_03575</name>
</gene>
<comment type="similarity">
    <text evidence="1">Belongs to the dTDP-4-dehydrorhamnose 3,5-epimerase family.</text>
</comment>
<dbReference type="Pfam" id="PF00908">
    <property type="entry name" value="dTDP_sugar_isom"/>
    <property type="match status" value="1"/>
</dbReference>
<dbReference type="InterPro" id="IPR000888">
    <property type="entry name" value="RmlC-like"/>
</dbReference>
<dbReference type="PANTHER" id="PTHR21047:SF2">
    <property type="entry name" value="THYMIDINE DIPHOSPHO-4-KETO-RHAMNOSE 3,5-EPIMERASE"/>
    <property type="match status" value="1"/>
</dbReference>
<evidence type="ECO:0000313" key="2">
    <source>
        <dbReference type="EMBL" id="MEQ3549542.1"/>
    </source>
</evidence>
<comment type="caution">
    <text evidence="2">The sequence shown here is derived from an EMBL/GenBank/DDBJ whole genome shotgun (WGS) entry which is preliminary data.</text>
</comment>
<dbReference type="PANTHER" id="PTHR21047">
    <property type="entry name" value="DTDP-6-DEOXY-D-GLUCOSE-3,5 EPIMERASE"/>
    <property type="match status" value="1"/>
</dbReference>
<protein>
    <submittedName>
        <fullName evidence="2">dTDP-4-dehydrorhamnose 3,5-epimerase</fullName>
        <ecNumber evidence="2">5.1.3.13</ecNumber>
    </submittedName>
</protein>
<dbReference type="GO" id="GO:0008830">
    <property type="term" value="F:dTDP-4-dehydrorhamnose 3,5-epimerase activity"/>
    <property type="evidence" value="ECO:0007669"/>
    <property type="project" value="UniProtKB-EC"/>
</dbReference>
<keyword evidence="3" id="KW-1185">Reference proteome</keyword>
<accession>A0ABV1K504</accession>
<name>A0ABV1K504_9PSEU</name>
<evidence type="ECO:0000256" key="1">
    <source>
        <dbReference type="ARBA" id="ARBA00010154"/>
    </source>
</evidence>
<dbReference type="SUPFAM" id="SSF51182">
    <property type="entry name" value="RmlC-like cupins"/>
    <property type="match status" value="1"/>
</dbReference>
<reference evidence="2 3" key="1">
    <citation type="submission" date="2024-03" db="EMBL/GenBank/DDBJ databases">
        <title>Draft genome sequence of Pseudonocardia nematodicida JCM 31783.</title>
        <authorList>
            <person name="Butdee W."/>
            <person name="Duangmal K."/>
        </authorList>
    </citation>
    <scope>NUCLEOTIDE SEQUENCE [LARGE SCALE GENOMIC DNA]</scope>
    <source>
        <strain evidence="2 3">JCM 31783</strain>
    </source>
</reference>